<reference evidence="3 4" key="1">
    <citation type="journal article" date="2019" name="Gigascience">
        <title>Whole-genome sequence of the oriental lung fluke Paragonimus westermani.</title>
        <authorList>
            <person name="Oey H."/>
            <person name="Zakrzewski M."/>
            <person name="Narain K."/>
            <person name="Devi K.R."/>
            <person name="Agatsuma T."/>
            <person name="Nawaratna S."/>
            <person name="Gobert G.N."/>
            <person name="Jones M.K."/>
            <person name="Ragan M.A."/>
            <person name="McManus D.P."/>
            <person name="Krause L."/>
        </authorList>
    </citation>
    <scope>NUCLEOTIDE SEQUENCE [LARGE SCALE GENOMIC DNA]</scope>
    <source>
        <strain evidence="3 4">IND2009</strain>
    </source>
</reference>
<organism evidence="3 4">
    <name type="scientific">Paragonimus westermani</name>
    <dbReference type="NCBI Taxonomy" id="34504"/>
    <lineage>
        <taxon>Eukaryota</taxon>
        <taxon>Metazoa</taxon>
        <taxon>Spiralia</taxon>
        <taxon>Lophotrochozoa</taxon>
        <taxon>Platyhelminthes</taxon>
        <taxon>Trematoda</taxon>
        <taxon>Digenea</taxon>
        <taxon>Plagiorchiida</taxon>
        <taxon>Troglotremata</taxon>
        <taxon>Troglotrematidae</taxon>
        <taxon>Paragonimus</taxon>
    </lineage>
</organism>
<dbReference type="EMBL" id="QNGE01011927">
    <property type="protein sequence ID" value="KAA3670279.1"/>
    <property type="molecule type" value="Genomic_DNA"/>
</dbReference>
<sequence length="124" mass="14027">GSCTWCVDQDFYRASVFRRLSNTREKHIDREQVGFRPGRCFSDHTFTLRQLLEQFVWITPLLLPVQVSEGHLLRLLKLPSGTGFEGGVCPVTDIADAMILKRLFENLFKCGAVVVATSNREPDG</sequence>
<dbReference type="GO" id="GO:0005739">
    <property type="term" value="C:mitochondrion"/>
    <property type="evidence" value="ECO:0007669"/>
    <property type="project" value="TreeGrafter"/>
</dbReference>
<dbReference type="GO" id="GO:0005524">
    <property type="term" value="F:ATP binding"/>
    <property type="evidence" value="ECO:0007669"/>
    <property type="project" value="UniProtKB-KW"/>
</dbReference>
<dbReference type="AlphaFoldDB" id="A0A5J4N4N3"/>
<name>A0A5J4N4N3_9TREM</name>
<dbReference type="Proteomes" id="UP000324629">
    <property type="component" value="Unassembled WGS sequence"/>
</dbReference>
<keyword evidence="1" id="KW-0547">Nucleotide-binding</keyword>
<comment type="caution">
    <text evidence="3">The sequence shown here is derived from an EMBL/GenBank/DDBJ whole genome shotgun (WGS) entry which is preliminary data.</text>
</comment>
<keyword evidence="2" id="KW-0067">ATP-binding</keyword>
<dbReference type="Pfam" id="PF03969">
    <property type="entry name" value="AFG1_ATPase"/>
    <property type="match status" value="1"/>
</dbReference>
<evidence type="ECO:0000256" key="2">
    <source>
        <dbReference type="ARBA" id="ARBA00022840"/>
    </source>
</evidence>
<gene>
    <name evidence="3" type="ORF">DEA37_0003883</name>
</gene>
<evidence type="ECO:0000313" key="4">
    <source>
        <dbReference type="Proteomes" id="UP000324629"/>
    </source>
</evidence>
<feature type="non-terminal residue" evidence="3">
    <location>
        <position position="124"/>
    </location>
</feature>
<evidence type="ECO:0000256" key="1">
    <source>
        <dbReference type="ARBA" id="ARBA00022741"/>
    </source>
</evidence>
<dbReference type="PANTHER" id="PTHR12169">
    <property type="entry name" value="ATPASE N2B"/>
    <property type="match status" value="1"/>
</dbReference>
<proteinExistence type="predicted"/>
<protein>
    <submittedName>
        <fullName evidence="3">Uncharacterized protein</fullName>
    </submittedName>
</protein>
<keyword evidence="4" id="KW-1185">Reference proteome</keyword>
<accession>A0A5J4N4N3</accession>
<dbReference type="InterPro" id="IPR005654">
    <property type="entry name" value="ATPase_AFG1-like"/>
</dbReference>
<feature type="non-terminal residue" evidence="3">
    <location>
        <position position="1"/>
    </location>
</feature>
<dbReference type="GO" id="GO:0016887">
    <property type="term" value="F:ATP hydrolysis activity"/>
    <property type="evidence" value="ECO:0007669"/>
    <property type="project" value="InterPro"/>
</dbReference>
<evidence type="ECO:0000313" key="3">
    <source>
        <dbReference type="EMBL" id="KAA3670279.1"/>
    </source>
</evidence>
<dbReference type="PANTHER" id="PTHR12169:SF6">
    <property type="entry name" value="AFG1-LIKE ATPASE"/>
    <property type="match status" value="1"/>
</dbReference>